<organism evidence="2 3">
    <name type="scientific">Trichuris muris</name>
    <name type="common">Mouse whipworm</name>
    <dbReference type="NCBI Taxonomy" id="70415"/>
    <lineage>
        <taxon>Eukaryota</taxon>
        <taxon>Metazoa</taxon>
        <taxon>Ecdysozoa</taxon>
        <taxon>Nematoda</taxon>
        <taxon>Enoplea</taxon>
        <taxon>Dorylaimia</taxon>
        <taxon>Trichinellida</taxon>
        <taxon>Trichuridae</taxon>
        <taxon>Trichuris</taxon>
    </lineage>
</organism>
<dbReference type="WBParaSite" id="TMUE_3000011625.1">
    <property type="protein sequence ID" value="TMUE_3000011625.1"/>
    <property type="gene ID" value="WBGene00301359"/>
</dbReference>
<evidence type="ECO:0000313" key="3">
    <source>
        <dbReference type="WBParaSite" id="TMUE_3000011625.1"/>
    </source>
</evidence>
<feature type="region of interest" description="Disordered" evidence="1">
    <location>
        <begin position="158"/>
        <end position="178"/>
    </location>
</feature>
<keyword evidence="2" id="KW-1185">Reference proteome</keyword>
<dbReference type="Proteomes" id="UP000046395">
    <property type="component" value="Unassembled WGS sequence"/>
</dbReference>
<accession>A0A5S6QWK3</accession>
<proteinExistence type="predicted"/>
<name>A0A5S6QWK3_TRIMR</name>
<reference evidence="3" key="1">
    <citation type="submission" date="2019-12" db="UniProtKB">
        <authorList>
            <consortium name="WormBaseParasite"/>
        </authorList>
    </citation>
    <scope>IDENTIFICATION</scope>
</reference>
<evidence type="ECO:0000313" key="2">
    <source>
        <dbReference type="Proteomes" id="UP000046395"/>
    </source>
</evidence>
<dbReference type="AlphaFoldDB" id="A0A5S6QWK3"/>
<evidence type="ECO:0000256" key="1">
    <source>
        <dbReference type="SAM" id="MobiDB-lite"/>
    </source>
</evidence>
<protein>
    <submittedName>
        <fullName evidence="3">Uncharacterized protein</fullName>
    </submittedName>
</protein>
<sequence>MGNNFWKTGSGTTVLKRLAPNSTSLRRVADMRESSRNHDALFAKEAVAKTPFAKSEFRLFFRKLPLTIETGPNESHSGCAPFEHPCCSVSSFRAQRRPQVLALAKSEIATLSPFVPMQKRALKYLLIIYNLSLLLAFCQDRFWGCALPGATRGSRFRSSQGAFNAGGPSRSVPRAPIA</sequence>